<accession>A0AAD3SMA6</accession>
<reference evidence="1" key="1">
    <citation type="submission" date="2023-05" db="EMBL/GenBank/DDBJ databases">
        <title>Nepenthes gracilis genome sequencing.</title>
        <authorList>
            <person name="Fukushima K."/>
        </authorList>
    </citation>
    <scope>NUCLEOTIDE SEQUENCE</scope>
    <source>
        <strain evidence="1">SING2019-196</strain>
    </source>
</reference>
<gene>
    <name evidence="1" type="ORF">Nepgr_014692</name>
</gene>
<keyword evidence="2" id="KW-1185">Reference proteome</keyword>
<organism evidence="1 2">
    <name type="scientific">Nepenthes gracilis</name>
    <name type="common">Slender pitcher plant</name>
    <dbReference type="NCBI Taxonomy" id="150966"/>
    <lineage>
        <taxon>Eukaryota</taxon>
        <taxon>Viridiplantae</taxon>
        <taxon>Streptophyta</taxon>
        <taxon>Embryophyta</taxon>
        <taxon>Tracheophyta</taxon>
        <taxon>Spermatophyta</taxon>
        <taxon>Magnoliopsida</taxon>
        <taxon>eudicotyledons</taxon>
        <taxon>Gunneridae</taxon>
        <taxon>Pentapetalae</taxon>
        <taxon>Caryophyllales</taxon>
        <taxon>Nepenthaceae</taxon>
        <taxon>Nepenthes</taxon>
    </lineage>
</organism>
<evidence type="ECO:0000313" key="2">
    <source>
        <dbReference type="Proteomes" id="UP001279734"/>
    </source>
</evidence>
<protein>
    <submittedName>
        <fullName evidence="1">Uncharacterized protein</fullName>
    </submittedName>
</protein>
<proteinExistence type="predicted"/>
<comment type="caution">
    <text evidence="1">The sequence shown here is derived from an EMBL/GenBank/DDBJ whole genome shotgun (WGS) entry which is preliminary data.</text>
</comment>
<evidence type="ECO:0000313" key="1">
    <source>
        <dbReference type="EMBL" id="GMH12851.1"/>
    </source>
</evidence>
<name>A0AAD3SMA6_NEPGR</name>
<dbReference type="AlphaFoldDB" id="A0AAD3SMA6"/>
<dbReference type="Proteomes" id="UP001279734">
    <property type="component" value="Unassembled WGS sequence"/>
</dbReference>
<dbReference type="EMBL" id="BSYO01000012">
    <property type="protein sequence ID" value="GMH12851.1"/>
    <property type="molecule type" value="Genomic_DNA"/>
</dbReference>
<sequence length="97" mass="10362">MLISAPEVVVVCCNSFWGHCYFTAATAPAWMCEFGPVPDNDFSSVGGLQPSSVLCRVWMHTPSALPTLGCGCEVTASGFVLKWIVDLVSCCGNIMLQ</sequence>